<dbReference type="InterPro" id="IPR004875">
    <property type="entry name" value="DDE_SF_endonuclease_dom"/>
</dbReference>
<name>A0A9D4UD15_ADICA</name>
<dbReference type="EMBL" id="JABFUD020000019">
    <property type="protein sequence ID" value="KAI5065630.1"/>
    <property type="molecule type" value="Genomic_DNA"/>
</dbReference>
<dbReference type="Proteomes" id="UP000886520">
    <property type="component" value="Chromosome 19"/>
</dbReference>
<evidence type="ECO:0000313" key="2">
    <source>
        <dbReference type="EMBL" id="KAI5065630.1"/>
    </source>
</evidence>
<dbReference type="AlphaFoldDB" id="A0A9D4UD15"/>
<accession>A0A9D4UD15</accession>
<evidence type="ECO:0000259" key="1">
    <source>
        <dbReference type="Pfam" id="PF03184"/>
    </source>
</evidence>
<feature type="domain" description="DDE-1" evidence="1">
    <location>
        <begin position="20"/>
        <end position="128"/>
    </location>
</feature>
<dbReference type="Pfam" id="PF03184">
    <property type="entry name" value="DDE_1"/>
    <property type="match status" value="1"/>
</dbReference>
<comment type="caution">
    <text evidence="2">The sequence shown here is derived from an EMBL/GenBank/DDBJ whole genome shotgun (WGS) entry which is preliminary data.</text>
</comment>
<evidence type="ECO:0000313" key="3">
    <source>
        <dbReference type="Proteomes" id="UP000886520"/>
    </source>
</evidence>
<protein>
    <recommendedName>
        <fullName evidence="1">DDE-1 domain-containing protein</fullName>
    </recommendedName>
</protein>
<reference evidence="2" key="1">
    <citation type="submission" date="2021-01" db="EMBL/GenBank/DDBJ databases">
        <title>Adiantum capillus-veneris genome.</title>
        <authorList>
            <person name="Fang Y."/>
            <person name="Liao Q."/>
        </authorList>
    </citation>
    <scope>NUCLEOTIDE SEQUENCE</scope>
    <source>
        <strain evidence="2">H3</strain>
        <tissue evidence="2">Leaf</tissue>
    </source>
</reference>
<dbReference type="PANTHER" id="PTHR19303:SF74">
    <property type="entry name" value="POGO TRANSPOSABLE ELEMENT WITH KRAB DOMAIN"/>
    <property type="match status" value="1"/>
</dbReference>
<gene>
    <name evidence="2" type="ORF">GOP47_0020325</name>
</gene>
<proteinExistence type="predicted"/>
<dbReference type="GO" id="GO:0003677">
    <property type="term" value="F:DNA binding"/>
    <property type="evidence" value="ECO:0007669"/>
    <property type="project" value="TreeGrafter"/>
</dbReference>
<dbReference type="PANTHER" id="PTHR19303">
    <property type="entry name" value="TRANSPOSON"/>
    <property type="match status" value="1"/>
</dbReference>
<keyword evidence="3" id="KW-1185">Reference proteome</keyword>
<organism evidence="2 3">
    <name type="scientific">Adiantum capillus-veneris</name>
    <name type="common">Maidenhair fern</name>
    <dbReference type="NCBI Taxonomy" id="13818"/>
    <lineage>
        <taxon>Eukaryota</taxon>
        <taxon>Viridiplantae</taxon>
        <taxon>Streptophyta</taxon>
        <taxon>Embryophyta</taxon>
        <taxon>Tracheophyta</taxon>
        <taxon>Polypodiopsida</taxon>
        <taxon>Polypodiidae</taxon>
        <taxon>Polypodiales</taxon>
        <taxon>Pteridineae</taxon>
        <taxon>Pteridaceae</taxon>
        <taxon>Vittarioideae</taxon>
        <taxon>Adiantum</taxon>
    </lineage>
</organism>
<dbReference type="InterPro" id="IPR050863">
    <property type="entry name" value="CenT-Element_Derived"/>
</dbReference>
<dbReference type="GO" id="GO:0005634">
    <property type="term" value="C:nucleus"/>
    <property type="evidence" value="ECO:0007669"/>
    <property type="project" value="TreeGrafter"/>
</dbReference>
<sequence length="159" mass="18049">MKVLAKKSTEAVYGITCDSREWMTVLCYVNAAGHAIPSYYIFKAQRPNGNYIQNCEEGAMLACQKKAWMTGELFQAWLEHFEDSIPIRFGRDHRHLLILDGHGSHVSLEVASKAFNSGIDIVTLPAQDSTFRRFSIQRLERRGTFGNKGHHPRKPPSKN</sequence>